<dbReference type="RefSeq" id="WP_061787824.1">
    <property type="nucleotide sequence ID" value="NZ_CAUVFS010000021.1"/>
</dbReference>
<keyword evidence="4" id="KW-1185">Reference proteome</keyword>
<dbReference type="EC" id="3.7.1.-" evidence="3"/>
<dbReference type="AlphaFoldDB" id="A0A3S4Y616"/>
<dbReference type="Gene3D" id="3.40.50.1820">
    <property type="entry name" value="alpha/beta hydrolase"/>
    <property type="match status" value="1"/>
</dbReference>
<evidence type="ECO:0000256" key="1">
    <source>
        <dbReference type="ARBA" id="ARBA00038115"/>
    </source>
</evidence>
<dbReference type="EMBL" id="LR134406">
    <property type="protein sequence ID" value="VEH69528.1"/>
    <property type="molecule type" value="Genomic_DNA"/>
</dbReference>
<dbReference type="Proteomes" id="UP000273044">
    <property type="component" value="Chromosome"/>
</dbReference>
<feature type="domain" description="AB hydrolase-1" evidence="2">
    <location>
        <begin position="140"/>
        <end position="346"/>
    </location>
</feature>
<dbReference type="GO" id="GO:0016787">
    <property type="term" value="F:hydrolase activity"/>
    <property type="evidence" value="ECO:0007669"/>
    <property type="project" value="UniProtKB-KW"/>
</dbReference>
<dbReference type="PANTHER" id="PTHR22946">
    <property type="entry name" value="DIENELACTONE HYDROLASE DOMAIN-CONTAINING PROTEIN-RELATED"/>
    <property type="match status" value="1"/>
</dbReference>
<dbReference type="InterPro" id="IPR029058">
    <property type="entry name" value="AB_hydrolase_fold"/>
</dbReference>
<dbReference type="PRINTS" id="PR00111">
    <property type="entry name" value="ABHYDROLASE"/>
</dbReference>
<dbReference type="InterPro" id="IPR050261">
    <property type="entry name" value="FrsA_esterase"/>
</dbReference>
<evidence type="ECO:0000259" key="2">
    <source>
        <dbReference type="Pfam" id="PF00561"/>
    </source>
</evidence>
<reference evidence="3 4" key="1">
    <citation type="submission" date="2018-12" db="EMBL/GenBank/DDBJ databases">
        <authorList>
            <consortium name="Pathogen Informatics"/>
        </authorList>
    </citation>
    <scope>NUCLEOTIDE SEQUENCE [LARGE SCALE GENOMIC DNA]</scope>
    <source>
        <strain evidence="3 4">NCTC12967</strain>
    </source>
</reference>
<dbReference type="PANTHER" id="PTHR22946:SF12">
    <property type="entry name" value="CONIDIAL PIGMENT BIOSYNTHESIS PROTEIN AYG1 (AFU_ORTHOLOGUE AFUA_2G17550)"/>
    <property type="match status" value="1"/>
</dbReference>
<accession>A0A3S4Y616</accession>
<protein>
    <submittedName>
        <fullName evidence="3">2,6-dihydropseudooxynicotine hydrolase</fullName>
        <ecNumber evidence="3">3.7.1.-</ecNumber>
    </submittedName>
</protein>
<sequence length="397" mass="43893">MRRTWTVNDFPIGFEQIHPEQSINFQLNRLYHFSGDPVLLAQLRKAAPGIRDLTSLVAGLIPLAEQAEKDGELLRAAMCYRGAAFVTPASDPRRHDWWKRFRELSNAWYGIGPETRDVVPFGGIELPALRFTPEGRSRGAVVLMNGFDGYLEEFTRPMLVLCGAGFEVIAFDGPGQGEVLETSRAPMIPEWEHPTAAVLDHFGLDDVTVLGCSLGGGLAVRAAAFEPRITRVICFDVLPDLFGSLAGIAPAPVRELLRRMVPLGIGRRAVNSVMSRIAARDPLVGWGIQQGKLVMGVEDPFDLIRATLRFRTARYSRRLTQDVLLMAGTTDHYVPIEHLHDQMATLTGVRSLTARIFTQAESAGNHCQLGNLGLALRTMLNWLDQFAPEVREANVEA</sequence>
<organism evidence="3 4">
    <name type="scientific">Arachnia propionica</name>
    <dbReference type="NCBI Taxonomy" id="1750"/>
    <lineage>
        <taxon>Bacteria</taxon>
        <taxon>Bacillati</taxon>
        <taxon>Actinomycetota</taxon>
        <taxon>Actinomycetes</taxon>
        <taxon>Propionibacteriales</taxon>
        <taxon>Propionibacteriaceae</taxon>
        <taxon>Arachnia</taxon>
    </lineage>
</organism>
<name>A0A3S4Y616_9ACTN</name>
<evidence type="ECO:0000313" key="4">
    <source>
        <dbReference type="Proteomes" id="UP000273044"/>
    </source>
</evidence>
<keyword evidence="3" id="KW-0378">Hydrolase</keyword>
<proteinExistence type="inferred from homology"/>
<gene>
    <name evidence="3" type="ORF">NCTC12967_00798</name>
</gene>
<comment type="similarity">
    <text evidence="1">Belongs to the AB hydrolase superfamily. FUS2 hydrolase family.</text>
</comment>
<dbReference type="Pfam" id="PF00561">
    <property type="entry name" value="Abhydrolase_1"/>
    <property type="match status" value="1"/>
</dbReference>
<dbReference type="GeneID" id="64406280"/>
<dbReference type="InterPro" id="IPR000073">
    <property type="entry name" value="AB_hydrolase_1"/>
</dbReference>
<dbReference type="SUPFAM" id="SSF53474">
    <property type="entry name" value="alpha/beta-Hydrolases"/>
    <property type="match status" value="1"/>
</dbReference>
<evidence type="ECO:0000313" key="3">
    <source>
        <dbReference type="EMBL" id="VEH69528.1"/>
    </source>
</evidence>